<evidence type="ECO:0000313" key="1">
    <source>
        <dbReference type="EMBL" id="KAI3681522.1"/>
    </source>
</evidence>
<gene>
    <name evidence="1" type="ORF">L6452_36321</name>
</gene>
<reference evidence="2" key="1">
    <citation type="journal article" date="2022" name="Mol. Ecol. Resour.">
        <title>The genomes of chicory, endive, great burdock and yacon provide insights into Asteraceae palaeo-polyploidization history and plant inulin production.</title>
        <authorList>
            <person name="Fan W."/>
            <person name="Wang S."/>
            <person name="Wang H."/>
            <person name="Wang A."/>
            <person name="Jiang F."/>
            <person name="Liu H."/>
            <person name="Zhao H."/>
            <person name="Xu D."/>
            <person name="Zhang Y."/>
        </authorList>
    </citation>
    <scope>NUCLEOTIDE SEQUENCE [LARGE SCALE GENOMIC DNA]</scope>
    <source>
        <strain evidence="2">cv. Niubang</strain>
    </source>
</reference>
<sequence length="480" mass="54411">MLARNQKVGEKPLLSISTFVQDLEKKRKEKAQLVYESKKQLNKLCAKGEKAAEEKLGSQLKILLLLPTKVTHEEFINMIANTDAAGDDERYYKRINDVDRSQLVFEASGEAVLLDCCFQWESVAFTSDCSITSVTTGCGRAPPYVLDRSWDIDQDTSGMDEALIRVSSYQKASSKLIKELTTMEINKVLCGFEFVTFVDPSKVSVLEEDHVTDGSRCCFFIFIQALSSLGVRELVIPAISELFKTWTKVFGFKPLEESKRRAMKCTSMMVFPGTDMLHKPLLNNQFANKNLGSAAVSDDKAMETKASNATYFEQMEEATHLESETTTVMSEIPVEHVPCDSDVRHCDDLAHEHESESLKDVGVNQMSERLGSTLIFNRLPICKPWMMMNRSRMIAKIGLNHRNQGLMIPRAVQLNLLCWFDIHLELKTLNKLIHMEEQTSQVSHKISPPFCFTLISCSLRKSPIFPRSEFETLAFDRQIN</sequence>
<reference evidence="1 2" key="2">
    <citation type="journal article" date="2022" name="Mol. Ecol. Resour.">
        <title>The genomes of chicory, endive, great burdock and yacon provide insights into Asteraceae paleo-polyploidization history and plant inulin production.</title>
        <authorList>
            <person name="Fan W."/>
            <person name="Wang S."/>
            <person name="Wang H."/>
            <person name="Wang A."/>
            <person name="Jiang F."/>
            <person name="Liu H."/>
            <person name="Zhao H."/>
            <person name="Xu D."/>
            <person name="Zhang Y."/>
        </authorList>
    </citation>
    <scope>NUCLEOTIDE SEQUENCE [LARGE SCALE GENOMIC DNA]</scope>
    <source>
        <strain evidence="2">cv. Niubang</strain>
    </source>
</reference>
<dbReference type="EMBL" id="CM042059">
    <property type="protein sequence ID" value="KAI3681522.1"/>
    <property type="molecule type" value="Genomic_DNA"/>
</dbReference>
<name>A0ACB8Y856_ARCLA</name>
<keyword evidence="2" id="KW-1185">Reference proteome</keyword>
<comment type="caution">
    <text evidence="1">The sequence shown here is derived from an EMBL/GenBank/DDBJ whole genome shotgun (WGS) entry which is preliminary data.</text>
</comment>
<dbReference type="Proteomes" id="UP001055879">
    <property type="component" value="Linkage Group LG13"/>
</dbReference>
<accession>A0ACB8Y856</accession>
<evidence type="ECO:0000313" key="2">
    <source>
        <dbReference type="Proteomes" id="UP001055879"/>
    </source>
</evidence>
<proteinExistence type="predicted"/>
<protein>
    <submittedName>
        <fullName evidence="1">Uncharacterized protein</fullName>
    </submittedName>
</protein>
<organism evidence="1 2">
    <name type="scientific">Arctium lappa</name>
    <name type="common">Greater burdock</name>
    <name type="synonym">Lappa major</name>
    <dbReference type="NCBI Taxonomy" id="4217"/>
    <lineage>
        <taxon>Eukaryota</taxon>
        <taxon>Viridiplantae</taxon>
        <taxon>Streptophyta</taxon>
        <taxon>Embryophyta</taxon>
        <taxon>Tracheophyta</taxon>
        <taxon>Spermatophyta</taxon>
        <taxon>Magnoliopsida</taxon>
        <taxon>eudicotyledons</taxon>
        <taxon>Gunneridae</taxon>
        <taxon>Pentapetalae</taxon>
        <taxon>asterids</taxon>
        <taxon>campanulids</taxon>
        <taxon>Asterales</taxon>
        <taxon>Asteraceae</taxon>
        <taxon>Carduoideae</taxon>
        <taxon>Cardueae</taxon>
        <taxon>Arctiinae</taxon>
        <taxon>Arctium</taxon>
    </lineage>
</organism>